<gene>
    <name evidence="2" type="ORF">ANN_05871</name>
</gene>
<accession>A0ABQ8TDU2</accession>
<sequence length="352" mass="39656">MDAGNTATSKCNEGDNASEMSPGSSAEPQPGNLSQQDLNPGPLISRLAMLTITPHGWTSSIIPVNQLRHGPIRFAAPRAHDLPLERSELVFLSLRRAVDRDFVSSKMHMGSLFFKIFFLHKSCVGVIGLHLMPRYDFNFISTIDLAIVFLEARTHDDRVQQRSASDVFARAPRHVARMGESRNAYRVLVGRSEGKGSLGRQRRRWEYNIKMDLREVGYDDRDWINLVQDRDRWWAYSGIAPEILSSSSNQILCNSANTRYNSNQGAVVTSCANSSVTCGTQLNLRPDLNPGAEIRASLFSKNPRAAFISFPRSEIIECSIFEVNKNKERRANVSTSIFHTRVTRNKRFSPFH</sequence>
<keyword evidence="3" id="KW-1185">Reference proteome</keyword>
<organism evidence="2 3">
    <name type="scientific">Periplaneta americana</name>
    <name type="common">American cockroach</name>
    <name type="synonym">Blatta americana</name>
    <dbReference type="NCBI Taxonomy" id="6978"/>
    <lineage>
        <taxon>Eukaryota</taxon>
        <taxon>Metazoa</taxon>
        <taxon>Ecdysozoa</taxon>
        <taxon>Arthropoda</taxon>
        <taxon>Hexapoda</taxon>
        <taxon>Insecta</taxon>
        <taxon>Pterygota</taxon>
        <taxon>Neoptera</taxon>
        <taxon>Polyneoptera</taxon>
        <taxon>Dictyoptera</taxon>
        <taxon>Blattodea</taxon>
        <taxon>Blattoidea</taxon>
        <taxon>Blattidae</taxon>
        <taxon>Blattinae</taxon>
        <taxon>Periplaneta</taxon>
    </lineage>
</organism>
<reference evidence="2 3" key="1">
    <citation type="journal article" date="2022" name="Allergy">
        <title>Genome assembly and annotation of Periplaneta americana reveal a comprehensive cockroach allergen profile.</title>
        <authorList>
            <person name="Wang L."/>
            <person name="Xiong Q."/>
            <person name="Saelim N."/>
            <person name="Wang L."/>
            <person name="Nong W."/>
            <person name="Wan A.T."/>
            <person name="Shi M."/>
            <person name="Liu X."/>
            <person name="Cao Q."/>
            <person name="Hui J.H.L."/>
            <person name="Sookrung N."/>
            <person name="Leung T.F."/>
            <person name="Tungtrongchitr A."/>
            <person name="Tsui S.K.W."/>
        </authorList>
    </citation>
    <scope>NUCLEOTIDE SEQUENCE [LARGE SCALE GENOMIC DNA]</scope>
    <source>
        <strain evidence="2">PWHHKU_190912</strain>
    </source>
</reference>
<feature type="compositionally biased region" description="Polar residues" evidence="1">
    <location>
        <begin position="1"/>
        <end position="11"/>
    </location>
</feature>
<proteinExistence type="predicted"/>
<evidence type="ECO:0000313" key="3">
    <source>
        <dbReference type="Proteomes" id="UP001148838"/>
    </source>
</evidence>
<evidence type="ECO:0000256" key="1">
    <source>
        <dbReference type="SAM" id="MobiDB-lite"/>
    </source>
</evidence>
<feature type="region of interest" description="Disordered" evidence="1">
    <location>
        <begin position="1"/>
        <end position="38"/>
    </location>
</feature>
<name>A0ABQ8TDU2_PERAM</name>
<dbReference type="Proteomes" id="UP001148838">
    <property type="component" value="Unassembled WGS sequence"/>
</dbReference>
<protein>
    <submittedName>
        <fullName evidence="2">Uncharacterized protein</fullName>
    </submittedName>
</protein>
<feature type="compositionally biased region" description="Polar residues" evidence="1">
    <location>
        <begin position="18"/>
        <end position="38"/>
    </location>
</feature>
<dbReference type="EMBL" id="JAJSOF020000011">
    <property type="protein sequence ID" value="KAJ4444082.1"/>
    <property type="molecule type" value="Genomic_DNA"/>
</dbReference>
<evidence type="ECO:0000313" key="2">
    <source>
        <dbReference type="EMBL" id="KAJ4444082.1"/>
    </source>
</evidence>
<comment type="caution">
    <text evidence="2">The sequence shown here is derived from an EMBL/GenBank/DDBJ whole genome shotgun (WGS) entry which is preliminary data.</text>
</comment>